<sequence length="132" mass="14334">MSANLLLKAVVARLAADAELTAITGPGRIFDRPVTRAEPPYLVLGEMTSSDFGTGDGAMSEHRFEIDAWCGQNGRRQAAELAEAVRAALHDADIALEGAVLVTLRHERTLTRRVPKSGFHVARVRFRAVTEP</sequence>
<dbReference type="EMBL" id="LQZT01000049">
    <property type="protein sequence ID" value="OCW55768.1"/>
    <property type="molecule type" value="Genomic_DNA"/>
</dbReference>
<evidence type="ECO:0008006" key="3">
    <source>
        <dbReference type="Google" id="ProtNLM"/>
    </source>
</evidence>
<reference evidence="1 2" key="1">
    <citation type="submission" date="2015-12" db="EMBL/GenBank/DDBJ databases">
        <authorList>
            <person name="Shamseldin A."/>
            <person name="Moawad H."/>
            <person name="Abd El-Rahim W.M."/>
            <person name="Sadowsky M.J."/>
        </authorList>
    </citation>
    <scope>NUCLEOTIDE SEQUENCE [LARGE SCALE GENOMIC DNA]</scope>
    <source>
        <strain evidence="1 2">JC234</strain>
    </source>
</reference>
<accession>A0A1C1YQI4</accession>
<dbReference type="Pfam" id="PF11367">
    <property type="entry name" value="Tail_completion_gp17"/>
    <property type="match status" value="1"/>
</dbReference>
<name>A0A1C1YQI4_9HYPH</name>
<dbReference type="STRING" id="1480615.AWJ14_14890"/>
<comment type="caution">
    <text evidence="1">The sequence shown here is derived from an EMBL/GenBank/DDBJ whole genome shotgun (WGS) entry which is preliminary data.</text>
</comment>
<dbReference type="InterPro" id="IPR021508">
    <property type="entry name" value="Gp17-like"/>
</dbReference>
<dbReference type="Proteomes" id="UP000094795">
    <property type="component" value="Unassembled WGS sequence"/>
</dbReference>
<gene>
    <name evidence="1" type="ORF">AWJ14_14890</name>
</gene>
<protein>
    <recommendedName>
        <fullName evidence="3">DUF3168 domain-containing protein</fullName>
    </recommendedName>
</protein>
<dbReference type="OrthoDB" id="7630456at2"/>
<proteinExistence type="predicted"/>
<keyword evidence="2" id="KW-1185">Reference proteome</keyword>
<evidence type="ECO:0000313" key="2">
    <source>
        <dbReference type="Proteomes" id="UP000094795"/>
    </source>
</evidence>
<dbReference type="AlphaFoldDB" id="A0A1C1YQI4"/>
<dbReference type="InterPro" id="IPR053745">
    <property type="entry name" value="Viral_Tail_Comp_sf"/>
</dbReference>
<organism evidence="1 2">
    <name type="scientific">Hoeflea olei</name>
    <dbReference type="NCBI Taxonomy" id="1480615"/>
    <lineage>
        <taxon>Bacteria</taxon>
        <taxon>Pseudomonadati</taxon>
        <taxon>Pseudomonadota</taxon>
        <taxon>Alphaproteobacteria</taxon>
        <taxon>Hyphomicrobiales</taxon>
        <taxon>Rhizobiaceae</taxon>
        <taxon>Hoeflea</taxon>
    </lineage>
</organism>
<evidence type="ECO:0000313" key="1">
    <source>
        <dbReference type="EMBL" id="OCW55768.1"/>
    </source>
</evidence>
<dbReference type="RefSeq" id="WP_066183870.1">
    <property type="nucleotide sequence ID" value="NZ_LQZT01000049.1"/>
</dbReference>
<dbReference type="Gene3D" id="3.30.2000.30">
    <property type="match status" value="1"/>
</dbReference>